<proteinExistence type="inferred from homology"/>
<reference evidence="8 10" key="2">
    <citation type="journal article" date="2016" name="Front. Microbiol.">
        <title>Industrial Acetogenic Biocatalysts: A Comparative Metabolic and Genomic Analysis.</title>
        <authorList>
            <person name="Bengelsdorf F."/>
            <person name="Poehlein A."/>
            <person name="Sonja S."/>
            <person name="Erz C."/>
            <person name="Hummel T."/>
            <person name="Hoffmeister S."/>
            <person name="Daniel R."/>
            <person name="Durre P."/>
        </authorList>
    </citation>
    <scope>NUCLEOTIDE SEQUENCE [LARGE SCALE GENOMIC DNA]</scope>
    <source>
        <strain evidence="8 10">PTA-10522</strain>
    </source>
</reference>
<keyword evidence="6" id="KW-0317">Glutathione biosynthesis</keyword>
<keyword evidence="6 8" id="KW-0378">Hydrolase</keyword>
<feature type="binding site" evidence="5">
    <location>
        <position position="438"/>
    </location>
    <ligand>
        <name>L-glutamate</name>
        <dbReference type="ChEBI" id="CHEBI:29985"/>
    </ligand>
</feature>
<dbReference type="InterPro" id="IPR000101">
    <property type="entry name" value="GGT_peptidase"/>
</dbReference>
<dbReference type="PRINTS" id="PR01210">
    <property type="entry name" value="GGTRANSPTASE"/>
</dbReference>
<comment type="catalytic activity">
    <reaction evidence="3 6">
        <text>an N-terminal (5-L-glutamyl)-[peptide] + an alpha-amino acid = 5-L-glutamyl amino acid + an N-terminal L-alpha-aminoacyl-[peptide]</text>
        <dbReference type="Rhea" id="RHEA:23904"/>
        <dbReference type="Rhea" id="RHEA-COMP:9780"/>
        <dbReference type="Rhea" id="RHEA-COMP:9795"/>
        <dbReference type="ChEBI" id="CHEBI:77644"/>
        <dbReference type="ChEBI" id="CHEBI:78597"/>
        <dbReference type="ChEBI" id="CHEBI:78599"/>
        <dbReference type="ChEBI" id="CHEBI:78608"/>
        <dbReference type="EC" id="2.3.2.2"/>
    </reaction>
</comment>
<evidence type="ECO:0000313" key="10">
    <source>
        <dbReference type="Proteomes" id="UP000093694"/>
    </source>
</evidence>
<comment type="pathway">
    <text evidence="6">Sulfur metabolism; glutathione metabolism.</text>
</comment>
<dbReference type="Gene3D" id="3.60.20.40">
    <property type="match status" value="1"/>
</dbReference>
<dbReference type="InterPro" id="IPR043138">
    <property type="entry name" value="GGT_lsub"/>
</dbReference>
<comment type="subunit">
    <text evidence="6">This enzyme consists of two polypeptide chains, which are synthesized in precursor form from a single polypeptide.</text>
</comment>
<comment type="catalytic activity">
    <reaction evidence="1 6">
        <text>an S-substituted glutathione + H2O = an S-substituted L-cysteinylglycine + L-glutamate</text>
        <dbReference type="Rhea" id="RHEA:59468"/>
        <dbReference type="ChEBI" id="CHEBI:15377"/>
        <dbReference type="ChEBI" id="CHEBI:29985"/>
        <dbReference type="ChEBI" id="CHEBI:90779"/>
        <dbReference type="ChEBI" id="CHEBI:143103"/>
        <dbReference type="EC" id="3.4.19.13"/>
    </reaction>
</comment>
<dbReference type="SUPFAM" id="SSF56235">
    <property type="entry name" value="N-terminal nucleophile aminohydrolases (Ntn hydrolases)"/>
    <property type="match status" value="1"/>
</dbReference>
<dbReference type="RefSeq" id="WP_063600437.1">
    <property type="nucleotide sequence ID" value="NZ_LITQ01000008.1"/>
</dbReference>
<dbReference type="GO" id="GO:0006751">
    <property type="term" value="P:glutathione catabolic process"/>
    <property type="evidence" value="ECO:0007669"/>
    <property type="project" value="UniProtKB-UniRule"/>
</dbReference>
<dbReference type="Proteomes" id="UP000077384">
    <property type="component" value="Unassembled WGS sequence"/>
</dbReference>
<gene>
    <name evidence="7" type="primary">ywrD</name>
    <name evidence="8" type="ORF">CLCOS_41380</name>
    <name evidence="7" type="ORF">WX73_03590</name>
</gene>
<dbReference type="GO" id="GO:0036374">
    <property type="term" value="F:glutathione hydrolase activity"/>
    <property type="evidence" value="ECO:0007669"/>
    <property type="project" value="UniProtKB-UniRule"/>
</dbReference>
<dbReference type="PANTHER" id="PTHR43881">
    <property type="entry name" value="GAMMA-GLUTAMYLTRANSPEPTIDASE (AFU_ORTHOLOGUE AFUA_4G13580)"/>
    <property type="match status" value="1"/>
</dbReference>
<evidence type="ECO:0000313" key="8">
    <source>
        <dbReference type="EMBL" id="OBR90161.1"/>
    </source>
</evidence>
<reference evidence="7 9" key="1">
    <citation type="journal article" date="2015" name="Biotechnol. Bioeng.">
        <title>Genome sequence and phenotypic characterization of Caulobacter segnis.</title>
        <authorList>
            <person name="Patel S."/>
            <person name="Fletcher B."/>
            <person name="Scott D.C."/>
            <person name="Ely B."/>
        </authorList>
    </citation>
    <scope>NUCLEOTIDE SEQUENCE [LARGE SCALE GENOMIC DNA]</scope>
    <source>
        <strain evidence="7 9">PS02</strain>
    </source>
</reference>
<dbReference type="Proteomes" id="UP000093694">
    <property type="component" value="Unassembled WGS sequence"/>
</dbReference>
<dbReference type="Pfam" id="PF01019">
    <property type="entry name" value="G_glu_transpept"/>
    <property type="match status" value="1"/>
</dbReference>
<accession>A0A166TSF7</accession>
<keyword evidence="6 7" id="KW-0012">Acyltransferase</keyword>
<name>A0A166TSF7_9CLOT</name>
<evidence type="ECO:0000313" key="7">
    <source>
        <dbReference type="EMBL" id="OAA94020.1"/>
    </source>
</evidence>
<evidence type="ECO:0000313" key="9">
    <source>
        <dbReference type="Proteomes" id="UP000077384"/>
    </source>
</evidence>
<dbReference type="GO" id="GO:0006750">
    <property type="term" value="P:glutathione biosynthetic process"/>
    <property type="evidence" value="ECO:0007669"/>
    <property type="project" value="UniProtKB-KW"/>
</dbReference>
<dbReference type="InterPro" id="IPR052896">
    <property type="entry name" value="GGT-like_enzyme"/>
</dbReference>
<evidence type="ECO:0000256" key="4">
    <source>
        <dbReference type="PIRSR" id="PIRSR600101-1"/>
    </source>
</evidence>
<evidence type="ECO:0000256" key="2">
    <source>
        <dbReference type="ARBA" id="ARBA00001089"/>
    </source>
</evidence>
<dbReference type="EC" id="2.3.2.2" evidence="6"/>
<keyword evidence="6" id="KW-0865">Zymogen</keyword>
<dbReference type="EMBL" id="LROR01000104">
    <property type="protein sequence ID" value="OBR90161.1"/>
    <property type="molecule type" value="Genomic_DNA"/>
</dbReference>
<dbReference type="UniPathway" id="UPA00204"/>
<dbReference type="InterPro" id="IPR043137">
    <property type="entry name" value="GGT_ssub_C"/>
</dbReference>
<dbReference type="EC" id="3.4.19.13" evidence="6"/>
<comment type="catalytic activity">
    <reaction evidence="2 6">
        <text>glutathione + H2O = L-cysteinylglycine + L-glutamate</text>
        <dbReference type="Rhea" id="RHEA:28807"/>
        <dbReference type="ChEBI" id="CHEBI:15377"/>
        <dbReference type="ChEBI" id="CHEBI:29985"/>
        <dbReference type="ChEBI" id="CHEBI:57925"/>
        <dbReference type="ChEBI" id="CHEBI:61694"/>
        <dbReference type="EC" id="3.4.19.13"/>
    </reaction>
</comment>
<keyword evidence="6 7" id="KW-0808">Transferase</keyword>
<dbReference type="PATRIC" id="fig|1705578.3.peg.3580"/>
<dbReference type="PANTHER" id="PTHR43881:SF1">
    <property type="entry name" value="GAMMA-GLUTAMYLTRANSPEPTIDASE (AFU_ORTHOLOGUE AFUA_4G13580)"/>
    <property type="match status" value="1"/>
</dbReference>
<dbReference type="AlphaFoldDB" id="A0A166TSF7"/>
<dbReference type="EMBL" id="LITQ01000008">
    <property type="protein sequence ID" value="OAA94020.1"/>
    <property type="molecule type" value="Genomic_DNA"/>
</dbReference>
<feature type="active site" description="Nucleophile" evidence="4">
    <location>
        <position position="355"/>
    </location>
</feature>
<dbReference type="GO" id="GO:0103068">
    <property type="term" value="F:leukotriene C4 gamma-glutamyl transferase activity"/>
    <property type="evidence" value="ECO:0007669"/>
    <property type="project" value="UniProtKB-EC"/>
</dbReference>
<evidence type="ECO:0000256" key="6">
    <source>
        <dbReference type="RuleBase" id="RU368036"/>
    </source>
</evidence>
<dbReference type="InterPro" id="IPR029055">
    <property type="entry name" value="Ntn_hydrolases_N"/>
</dbReference>
<protein>
    <recommendedName>
        <fullName evidence="6">Glutathione hydrolase proenzyme</fullName>
        <ecNumber evidence="6">2.3.2.2</ecNumber>
        <ecNumber evidence="6">3.4.19.13</ecNumber>
    </recommendedName>
    <component>
        <recommendedName>
            <fullName evidence="6">Glutathione hydrolase large chain</fullName>
        </recommendedName>
    </component>
    <component>
        <recommendedName>
            <fullName evidence="6">Glutathione hydrolase small chain</fullName>
        </recommendedName>
    </component>
</protein>
<dbReference type="Gene3D" id="1.10.246.130">
    <property type="match status" value="1"/>
</dbReference>
<keyword evidence="10" id="KW-1185">Reference proteome</keyword>
<evidence type="ECO:0000256" key="3">
    <source>
        <dbReference type="ARBA" id="ARBA00047417"/>
    </source>
</evidence>
<comment type="PTM">
    <text evidence="6">Cleaved by autocatalysis into a large and a small subunit.</text>
</comment>
<evidence type="ECO:0000256" key="1">
    <source>
        <dbReference type="ARBA" id="ARBA00001049"/>
    </source>
</evidence>
<organism evidence="7 9">
    <name type="scientific">Clostridium coskatii</name>
    <dbReference type="NCBI Taxonomy" id="1705578"/>
    <lineage>
        <taxon>Bacteria</taxon>
        <taxon>Bacillati</taxon>
        <taxon>Bacillota</taxon>
        <taxon>Clostridia</taxon>
        <taxon>Eubacteriales</taxon>
        <taxon>Clostridiaceae</taxon>
        <taxon>Clostridium</taxon>
    </lineage>
</organism>
<comment type="similarity">
    <text evidence="6">Belongs to the gamma-glutamyltransferase family.</text>
</comment>
<comment type="caution">
    <text evidence="7">The sequence shown here is derived from an EMBL/GenBank/DDBJ whole genome shotgun (WGS) entry which is preliminary data.</text>
</comment>
<evidence type="ECO:0000256" key="5">
    <source>
        <dbReference type="PIRSR" id="PIRSR600101-2"/>
    </source>
</evidence>
<dbReference type="NCBIfam" id="TIGR00066">
    <property type="entry name" value="g_glut_trans"/>
    <property type="match status" value="1"/>
</dbReference>
<sequence>MNFNALYNPFSSARSTAYGRRGMVATSQPFAAEAGFEILKKGGNAVDAAIATAACLTVCEPTSNGIGGDAFATVWFNGKLHGLNSSGPSPKGISIPILKKAGYNQIPQFGWEPVNVPGIPAAWASLSEKFGKLPFEKLLEPAVRYAEEGFPVTPTVGKFWRMAYELYKRNLTDEKFKYWFDTFAPEGRAPRIGEMFTLKDHAKTLKIIAETKSEAFYRGELAEKIDDFSKKTGGYIRKEDLEKYHAEWVKPISINYRGYDVCEIPPNGQGITALIALNILKGFEFNEKNSVDTYHKQMEAVKLAFEDTLRYVTDRNKMTIKIEDLLSDAYADEKRKRIKETAFKPEFSKNPKGGTVYLATADGYGNMVSYIQSNYMDFGSGLVVPGTGIALHNRGKNFSFDSNHANALEPEKKPYHTIIPGFLMKNGKAVGPFGIMGAFMQPQAHVQVLMNCIDFNLNPQAALDAPRWMWNEEKNISIEHAFPQYLAKALYDKGHKISYAIDETDFGRGQIIWRDENGVLSGGTDWRTDGTIYSW</sequence>